<dbReference type="OrthoDB" id="9784809at2"/>
<dbReference type="SMART" id="SM00100">
    <property type="entry name" value="cNMP"/>
    <property type="match status" value="1"/>
</dbReference>
<feature type="domain" description="Cyclic nucleotide-binding" evidence="1">
    <location>
        <begin position="14"/>
        <end position="116"/>
    </location>
</feature>
<reference evidence="2 3" key="1">
    <citation type="journal article" date="2015" name="Genome Announc.">
        <title>Genomes of Geoalkalibacter ferrihydriticus Z-0531T and Geoalkalibacter subterraneus Red1T, Two Haloalkaliphilic Metal-Reducing Deltaproteobacteria.</title>
        <authorList>
            <person name="Badalamenti J.P."/>
            <person name="Krajmalnik-Brown R."/>
            <person name="Torres C.I."/>
            <person name="Bond D.R."/>
        </authorList>
    </citation>
    <scope>NUCLEOTIDE SEQUENCE [LARGE SCALE GENOMIC DNA]</scope>
    <source>
        <strain evidence="2 3">Red1</strain>
    </source>
</reference>
<keyword evidence="3" id="KW-1185">Reference proteome</keyword>
<evidence type="ECO:0000313" key="2">
    <source>
        <dbReference type="EMBL" id="AJF06659.1"/>
    </source>
</evidence>
<evidence type="ECO:0000259" key="1">
    <source>
        <dbReference type="PROSITE" id="PS50042"/>
    </source>
</evidence>
<dbReference type="CDD" id="cd00038">
    <property type="entry name" value="CAP_ED"/>
    <property type="match status" value="1"/>
</dbReference>
<dbReference type="InterPro" id="IPR018488">
    <property type="entry name" value="cNMP-bd_CS"/>
</dbReference>
<dbReference type="SUPFAM" id="SSF51206">
    <property type="entry name" value="cAMP-binding domain-like"/>
    <property type="match status" value="1"/>
</dbReference>
<dbReference type="PANTHER" id="PTHR24567">
    <property type="entry name" value="CRP FAMILY TRANSCRIPTIONAL REGULATORY PROTEIN"/>
    <property type="match status" value="1"/>
</dbReference>
<dbReference type="InterPro" id="IPR014710">
    <property type="entry name" value="RmlC-like_jellyroll"/>
</dbReference>
<dbReference type="KEGG" id="gsb:GSUB_09070"/>
<evidence type="ECO:0000313" key="3">
    <source>
        <dbReference type="Proteomes" id="UP000035036"/>
    </source>
</evidence>
<dbReference type="InterPro" id="IPR018490">
    <property type="entry name" value="cNMP-bd_dom_sf"/>
</dbReference>
<protein>
    <recommendedName>
        <fullName evidence="1">Cyclic nucleotide-binding domain-containing protein</fullName>
    </recommendedName>
</protein>
<gene>
    <name evidence="2" type="ORF">GSUB_09070</name>
</gene>
<dbReference type="PROSITE" id="PS50042">
    <property type="entry name" value="CNMP_BINDING_3"/>
    <property type="match status" value="1"/>
</dbReference>
<dbReference type="Pfam" id="PF00027">
    <property type="entry name" value="cNMP_binding"/>
    <property type="match status" value="1"/>
</dbReference>
<dbReference type="InterPro" id="IPR000595">
    <property type="entry name" value="cNMP-bd_dom"/>
</dbReference>
<dbReference type="Proteomes" id="UP000035036">
    <property type="component" value="Chromosome"/>
</dbReference>
<name>A0A0B5FPR9_9BACT</name>
<dbReference type="AlphaFoldDB" id="A0A0B5FPR9"/>
<dbReference type="GO" id="GO:0005829">
    <property type="term" value="C:cytosol"/>
    <property type="evidence" value="ECO:0007669"/>
    <property type="project" value="TreeGrafter"/>
</dbReference>
<dbReference type="EMBL" id="CP010311">
    <property type="protein sequence ID" value="AJF06659.1"/>
    <property type="molecule type" value="Genomic_DNA"/>
</dbReference>
<dbReference type="HOGENOM" id="CLU_075053_16_0_7"/>
<accession>A0A0B5FPR9</accession>
<dbReference type="RefSeq" id="WP_040200384.1">
    <property type="nucleotide sequence ID" value="NZ_CP010311.1"/>
</dbReference>
<dbReference type="Gene3D" id="2.60.120.10">
    <property type="entry name" value="Jelly Rolls"/>
    <property type="match status" value="1"/>
</dbReference>
<organism evidence="2 3">
    <name type="scientific">Geoalkalibacter subterraneus</name>
    <dbReference type="NCBI Taxonomy" id="483547"/>
    <lineage>
        <taxon>Bacteria</taxon>
        <taxon>Pseudomonadati</taxon>
        <taxon>Thermodesulfobacteriota</taxon>
        <taxon>Desulfuromonadia</taxon>
        <taxon>Desulfuromonadales</taxon>
        <taxon>Geoalkalibacteraceae</taxon>
        <taxon>Geoalkalibacter</taxon>
    </lineage>
</organism>
<dbReference type="STRING" id="483547.GSUB_09070"/>
<dbReference type="GO" id="GO:0003700">
    <property type="term" value="F:DNA-binding transcription factor activity"/>
    <property type="evidence" value="ECO:0007669"/>
    <property type="project" value="TreeGrafter"/>
</dbReference>
<proteinExistence type="predicted"/>
<sequence length="164" mass="18560">MKLEALDDVRDSAFFKGLEDGDLALLAESFQEKELQEGTTVFIENMPGETLYLIKSGAVRITKMMAEREDKIVLVLGPEEVFGELAIIAGGQRTATARVAEGGTLLSLSRGDFDTLCERHPRLGIKLVRNIVEVFSRRVRESEQDYYDMLRWAMRRNSSSKENR</sequence>
<dbReference type="PANTHER" id="PTHR24567:SF74">
    <property type="entry name" value="HTH-TYPE TRANSCRIPTIONAL REGULATOR ARCR"/>
    <property type="match status" value="1"/>
</dbReference>
<dbReference type="PROSITE" id="PS00889">
    <property type="entry name" value="CNMP_BINDING_2"/>
    <property type="match status" value="1"/>
</dbReference>
<dbReference type="InterPro" id="IPR050397">
    <property type="entry name" value="Env_Response_Regulators"/>
</dbReference>